<evidence type="ECO:0000313" key="1">
    <source>
        <dbReference type="EMBL" id="KAJ7348075.1"/>
    </source>
</evidence>
<reference evidence="1" key="1">
    <citation type="submission" date="2023-03" db="EMBL/GenBank/DDBJ databases">
        <title>Massive genome expansion in bonnet fungi (Mycena s.s.) driven by repeated elements and novel gene families across ecological guilds.</title>
        <authorList>
            <consortium name="Lawrence Berkeley National Laboratory"/>
            <person name="Harder C.B."/>
            <person name="Miyauchi S."/>
            <person name="Viragh M."/>
            <person name="Kuo A."/>
            <person name="Thoen E."/>
            <person name="Andreopoulos B."/>
            <person name="Lu D."/>
            <person name="Skrede I."/>
            <person name="Drula E."/>
            <person name="Henrissat B."/>
            <person name="Morin E."/>
            <person name="Kohler A."/>
            <person name="Barry K."/>
            <person name="LaButti K."/>
            <person name="Morin E."/>
            <person name="Salamov A."/>
            <person name="Lipzen A."/>
            <person name="Mereny Z."/>
            <person name="Hegedus B."/>
            <person name="Baldrian P."/>
            <person name="Stursova M."/>
            <person name="Weitz H."/>
            <person name="Taylor A."/>
            <person name="Grigoriev I.V."/>
            <person name="Nagy L.G."/>
            <person name="Martin F."/>
            <person name="Kauserud H."/>
        </authorList>
    </citation>
    <scope>NUCLEOTIDE SEQUENCE</scope>
    <source>
        <strain evidence="1">CBHHK002</strain>
    </source>
</reference>
<evidence type="ECO:0000313" key="2">
    <source>
        <dbReference type="Proteomes" id="UP001218218"/>
    </source>
</evidence>
<dbReference type="InterPro" id="IPR011333">
    <property type="entry name" value="SKP1/BTB/POZ_sf"/>
</dbReference>
<accession>A0AAD7ER79</accession>
<evidence type="ECO:0008006" key="3">
    <source>
        <dbReference type="Google" id="ProtNLM"/>
    </source>
</evidence>
<gene>
    <name evidence="1" type="ORF">DFH08DRAFT_1080224</name>
</gene>
<dbReference type="Gene3D" id="3.30.710.10">
    <property type="entry name" value="Potassium Channel Kv1.1, Chain A"/>
    <property type="match status" value="1"/>
</dbReference>
<comment type="caution">
    <text evidence="1">The sequence shown here is derived from an EMBL/GenBank/DDBJ whole genome shotgun (WGS) entry which is preliminary data.</text>
</comment>
<sequence length="383" mass="43895">MTTSPKPEDGPMRAEGLWFEDCGLIIRAEDRIFRVSGAILAVQSTVFRDMLSLPTPENQETLDGRPQVFLLDTTEDVSHFLRAVFCYGFFDPFHSSTKFPILSSVLRMADKYEADELRKRALIHLSKAHPTTLKEWDSIDDTVARAEEKALDIAAIAWQIGADWVLPTSFYRICQSTFEDRIITRHELSDADKINCIKGIRYLETTGVADILQFLLDCYYNCWTSGDCSASRQEMHCNVARLGKYNGENMTVMPLELWRCTHWSNLDVCEDCLVYMKETHKDAQQKLWSNLPKIFGLGDWKQLEAMEAEAVKCRDFTSFSDAIGLRRSPIPIISDTAFLHSPLFYWFILHMIPSDSYVMLFASPSQSHRRPDDIRVNLTSLDS</sequence>
<dbReference type="SUPFAM" id="SSF54695">
    <property type="entry name" value="POZ domain"/>
    <property type="match status" value="1"/>
</dbReference>
<name>A0AAD7ER79_9AGAR</name>
<dbReference type="EMBL" id="JARIHO010000018">
    <property type="protein sequence ID" value="KAJ7348075.1"/>
    <property type="molecule type" value="Genomic_DNA"/>
</dbReference>
<dbReference type="CDD" id="cd18186">
    <property type="entry name" value="BTB_POZ_ZBTB_KLHL-like"/>
    <property type="match status" value="1"/>
</dbReference>
<organism evidence="1 2">
    <name type="scientific">Mycena albidolilacea</name>
    <dbReference type="NCBI Taxonomy" id="1033008"/>
    <lineage>
        <taxon>Eukaryota</taxon>
        <taxon>Fungi</taxon>
        <taxon>Dikarya</taxon>
        <taxon>Basidiomycota</taxon>
        <taxon>Agaricomycotina</taxon>
        <taxon>Agaricomycetes</taxon>
        <taxon>Agaricomycetidae</taxon>
        <taxon>Agaricales</taxon>
        <taxon>Marasmiineae</taxon>
        <taxon>Mycenaceae</taxon>
        <taxon>Mycena</taxon>
    </lineage>
</organism>
<proteinExistence type="predicted"/>
<dbReference type="AlphaFoldDB" id="A0AAD7ER79"/>
<dbReference type="Proteomes" id="UP001218218">
    <property type="component" value="Unassembled WGS sequence"/>
</dbReference>
<protein>
    <recommendedName>
        <fullName evidence="3">BTB domain-containing protein</fullName>
    </recommendedName>
</protein>
<keyword evidence="2" id="KW-1185">Reference proteome</keyword>